<protein>
    <recommendedName>
        <fullName evidence="3">ABC-type Mn/Zn transport systems, ATPase component</fullName>
    </recommendedName>
</protein>
<keyword evidence="2" id="KW-1185">Reference proteome</keyword>
<organism evidence="1 2">
    <name type="scientific">Pseudonocardia sediminis</name>
    <dbReference type="NCBI Taxonomy" id="1397368"/>
    <lineage>
        <taxon>Bacteria</taxon>
        <taxon>Bacillati</taxon>
        <taxon>Actinomycetota</taxon>
        <taxon>Actinomycetes</taxon>
        <taxon>Pseudonocardiales</taxon>
        <taxon>Pseudonocardiaceae</taxon>
        <taxon>Pseudonocardia</taxon>
    </lineage>
</organism>
<comment type="caution">
    <text evidence="1">The sequence shown here is derived from an EMBL/GenBank/DDBJ whole genome shotgun (WGS) entry which is preliminary data.</text>
</comment>
<dbReference type="EMBL" id="SHKL01000001">
    <property type="protein sequence ID" value="RZT87272.1"/>
    <property type="molecule type" value="Genomic_DNA"/>
</dbReference>
<gene>
    <name evidence="1" type="ORF">EV383_4182</name>
</gene>
<sequence length="192" mass="19265">MAGNNTVVRSLHDVGMGAWFGGSLMGAIGVNGAADDVKTPTERLRVANAGWARWTPVNAAAIGMHLIGAVGMLRANQDRVRAQQGVATASIVKTALTGAALAATAYAGVLGRQTASGVGEPAEGGVTPGPGTPPAAAAAQRRLKVVQWVIPALTGALTIISAQQGEAQRPASQLGGLARRLDDSFGKLSPAA</sequence>
<reference evidence="1 2" key="1">
    <citation type="submission" date="2019-02" db="EMBL/GenBank/DDBJ databases">
        <title>Sequencing the genomes of 1000 actinobacteria strains.</title>
        <authorList>
            <person name="Klenk H.-P."/>
        </authorList>
    </citation>
    <scope>NUCLEOTIDE SEQUENCE [LARGE SCALE GENOMIC DNA]</scope>
    <source>
        <strain evidence="1 2">DSM 45779</strain>
    </source>
</reference>
<evidence type="ECO:0000313" key="1">
    <source>
        <dbReference type="EMBL" id="RZT87272.1"/>
    </source>
</evidence>
<dbReference type="AlphaFoldDB" id="A0A4Q7UYU6"/>
<dbReference type="Proteomes" id="UP000291591">
    <property type="component" value="Unassembled WGS sequence"/>
</dbReference>
<evidence type="ECO:0000313" key="2">
    <source>
        <dbReference type="Proteomes" id="UP000291591"/>
    </source>
</evidence>
<proteinExistence type="predicted"/>
<dbReference type="OrthoDB" id="5181921at2"/>
<accession>A0A4Q7UYU6</accession>
<evidence type="ECO:0008006" key="3">
    <source>
        <dbReference type="Google" id="ProtNLM"/>
    </source>
</evidence>
<dbReference type="RefSeq" id="WP_130291447.1">
    <property type="nucleotide sequence ID" value="NZ_SHKL01000001.1"/>
</dbReference>
<name>A0A4Q7UYU6_PSEST</name>